<gene>
    <name evidence="2" type="ORF">ESCO_002377</name>
</gene>
<evidence type="ECO:0000313" key="2">
    <source>
        <dbReference type="EMBL" id="KOS22551.1"/>
    </source>
</evidence>
<dbReference type="PANTHER" id="PTHR28307">
    <property type="entry name" value="PROTEIN PAL1"/>
    <property type="match status" value="1"/>
</dbReference>
<dbReference type="EMBL" id="LGSR01000006">
    <property type="protein sequence ID" value="KOS22551.1"/>
    <property type="molecule type" value="Genomic_DNA"/>
</dbReference>
<evidence type="ECO:0000256" key="1">
    <source>
        <dbReference type="SAM" id="MobiDB-lite"/>
    </source>
</evidence>
<feature type="region of interest" description="Disordered" evidence="1">
    <location>
        <begin position="1"/>
        <end position="45"/>
    </location>
</feature>
<sequence>MDFDSKRQSDDDKAASGTKRQDRDSRRPDGKEKPRTGRPSRKMDIIDQLDATSIYGTGLFHHDGPFDALNPHRNRQNGRRLAPMQAFPKDSLNNTLGGAGPLNPRADHSQFMGHGTDEAFNDFATTGGKSSYGYSSSKDTAIFDPVARGNIVHGDETYGLGTSTFLEGTPAARSAIVRREAEHQQEMAEGGLQRKKSLAQRIRQINRGPREHNSGRSSIATTGTAT</sequence>
<dbReference type="PANTHER" id="PTHR28307:SF2">
    <property type="entry name" value="PROTEIN PAL1"/>
    <property type="match status" value="1"/>
</dbReference>
<dbReference type="AlphaFoldDB" id="A0A0M8N945"/>
<evidence type="ECO:0008006" key="4">
    <source>
        <dbReference type="Google" id="ProtNLM"/>
    </source>
</evidence>
<reference evidence="2 3" key="1">
    <citation type="submission" date="2015-07" db="EMBL/GenBank/DDBJ databases">
        <title>The genome of the fungus Escovopsis weberi, a specialized disease agent of ant agriculture.</title>
        <authorList>
            <person name="de Man T.J."/>
            <person name="Stajich J.E."/>
            <person name="Kubicek C.P."/>
            <person name="Chenthamara K."/>
            <person name="Atanasova L."/>
            <person name="Druzhinina I.S."/>
            <person name="Birnbaum S."/>
            <person name="Barribeau S.M."/>
            <person name="Teiling C."/>
            <person name="Suen G."/>
            <person name="Currie C."/>
            <person name="Gerardo N.M."/>
        </authorList>
    </citation>
    <scope>NUCLEOTIDE SEQUENCE [LARGE SCALE GENOMIC DNA]</scope>
</reference>
<accession>A0A0M8N945</accession>
<dbReference type="Pfam" id="PF08316">
    <property type="entry name" value="Pal1"/>
    <property type="match status" value="1"/>
</dbReference>
<dbReference type="InterPro" id="IPR013226">
    <property type="entry name" value="Pal1"/>
</dbReference>
<dbReference type="STRING" id="150374.A0A0M8N945"/>
<keyword evidence="3" id="KW-1185">Reference proteome</keyword>
<evidence type="ECO:0000313" key="3">
    <source>
        <dbReference type="Proteomes" id="UP000053831"/>
    </source>
</evidence>
<protein>
    <recommendedName>
        <fullName evidence="4">Protein PAL1</fullName>
    </recommendedName>
</protein>
<organism evidence="2 3">
    <name type="scientific">Escovopsis weberi</name>
    <dbReference type="NCBI Taxonomy" id="150374"/>
    <lineage>
        <taxon>Eukaryota</taxon>
        <taxon>Fungi</taxon>
        <taxon>Dikarya</taxon>
        <taxon>Ascomycota</taxon>
        <taxon>Pezizomycotina</taxon>
        <taxon>Sordariomycetes</taxon>
        <taxon>Hypocreomycetidae</taxon>
        <taxon>Hypocreales</taxon>
        <taxon>Hypocreaceae</taxon>
        <taxon>Escovopsis</taxon>
    </lineage>
</organism>
<comment type="caution">
    <text evidence="2">The sequence shown here is derived from an EMBL/GenBank/DDBJ whole genome shotgun (WGS) entry which is preliminary data.</text>
</comment>
<name>A0A0M8N945_ESCWE</name>
<proteinExistence type="predicted"/>
<feature type="compositionally biased region" description="Polar residues" evidence="1">
    <location>
        <begin position="215"/>
        <end position="226"/>
    </location>
</feature>
<dbReference type="OrthoDB" id="5352132at2759"/>
<dbReference type="Proteomes" id="UP000053831">
    <property type="component" value="Unassembled WGS sequence"/>
</dbReference>
<feature type="region of interest" description="Disordered" evidence="1">
    <location>
        <begin position="204"/>
        <end position="226"/>
    </location>
</feature>
<dbReference type="GO" id="GO:0005737">
    <property type="term" value="C:cytoplasm"/>
    <property type="evidence" value="ECO:0007669"/>
    <property type="project" value="TreeGrafter"/>
</dbReference>